<reference evidence="1" key="1">
    <citation type="journal article" date="2014" name="Int. J. Syst. Evol. Microbiol.">
        <title>Complete genome sequence of Corynebacterium casei LMG S-19264T (=DSM 44701T), isolated from a smear-ripened cheese.</title>
        <authorList>
            <consortium name="US DOE Joint Genome Institute (JGI-PGF)"/>
            <person name="Walter F."/>
            <person name="Albersmeier A."/>
            <person name="Kalinowski J."/>
            <person name="Ruckert C."/>
        </authorList>
    </citation>
    <scope>NUCLEOTIDE SEQUENCE</scope>
    <source>
        <strain evidence="1">KCTC 22164</strain>
    </source>
</reference>
<keyword evidence="2" id="KW-1185">Reference proteome</keyword>
<gene>
    <name evidence="1" type="ORF">GCM10007391_21520</name>
</gene>
<dbReference type="EMBL" id="BMXP01000004">
    <property type="protein sequence ID" value="GGW87323.1"/>
    <property type="molecule type" value="Genomic_DNA"/>
</dbReference>
<reference evidence="1" key="2">
    <citation type="submission" date="2020-09" db="EMBL/GenBank/DDBJ databases">
        <authorList>
            <person name="Sun Q."/>
            <person name="Kim S."/>
        </authorList>
    </citation>
    <scope>NUCLEOTIDE SEQUENCE</scope>
    <source>
        <strain evidence="1">KCTC 22164</strain>
    </source>
</reference>
<organism evidence="1 2">
    <name type="scientific">Alteromonas halophila</name>
    <dbReference type="NCBI Taxonomy" id="516698"/>
    <lineage>
        <taxon>Bacteria</taxon>
        <taxon>Pseudomonadati</taxon>
        <taxon>Pseudomonadota</taxon>
        <taxon>Gammaproteobacteria</taxon>
        <taxon>Alteromonadales</taxon>
        <taxon>Alteromonadaceae</taxon>
        <taxon>Alteromonas/Salinimonas group</taxon>
        <taxon>Alteromonas</taxon>
    </lineage>
</organism>
<evidence type="ECO:0000313" key="1">
    <source>
        <dbReference type="EMBL" id="GGW87323.1"/>
    </source>
</evidence>
<sequence length="274" mass="30837">MTKSELALFQANLFTSSPISGDTHIIERQAPMAVQFYHRSLLGSAKPMAFTHSILGLSRETIDEFNIGFCDRTLSLEFPYHKTREGIKLRGGFKRIGLLNGETGHETMRGCITLPLVTDGELVGLYGLRYSTPRRKQPSLKCSVFGHMPVFIPFEPQKLALVCDNPFVALGLAERGYRNGVTILGDDWCELASSELKRNGIETLVVFTDATSDEDAMGEFRSDVVDANMLLCEVALPFKVQKLGKWDDCQWRLFDKRLTRVLSEAGYRNERYQA</sequence>
<protein>
    <recommendedName>
        <fullName evidence="3">Toprim domain-containing protein</fullName>
    </recommendedName>
</protein>
<dbReference type="Proteomes" id="UP000631300">
    <property type="component" value="Unassembled WGS sequence"/>
</dbReference>
<comment type="caution">
    <text evidence="1">The sequence shown here is derived from an EMBL/GenBank/DDBJ whole genome shotgun (WGS) entry which is preliminary data.</text>
</comment>
<evidence type="ECO:0008006" key="3">
    <source>
        <dbReference type="Google" id="ProtNLM"/>
    </source>
</evidence>
<accession>A0A918MZ16</accession>
<dbReference type="AlphaFoldDB" id="A0A918MZ16"/>
<proteinExistence type="predicted"/>
<dbReference type="RefSeq" id="WP_189406311.1">
    <property type="nucleotide sequence ID" value="NZ_BMXP01000004.1"/>
</dbReference>
<evidence type="ECO:0000313" key="2">
    <source>
        <dbReference type="Proteomes" id="UP000631300"/>
    </source>
</evidence>
<name>A0A918MZ16_9ALTE</name>
<dbReference type="SUPFAM" id="SSF56731">
    <property type="entry name" value="DNA primase core"/>
    <property type="match status" value="1"/>
</dbReference>